<dbReference type="AlphaFoldDB" id="A0A7W7BQR1"/>
<proteinExistence type="predicted"/>
<organism evidence="2 3">
    <name type="scientific">Microbacterium marinum</name>
    <dbReference type="NCBI Taxonomy" id="421115"/>
    <lineage>
        <taxon>Bacteria</taxon>
        <taxon>Bacillati</taxon>
        <taxon>Actinomycetota</taxon>
        <taxon>Actinomycetes</taxon>
        <taxon>Micrococcales</taxon>
        <taxon>Microbacteriaceae</taxon>
        <taxon>Microbacterium</taxon>
    </lineage>
</organism>
<evidence type="ECO:0000313" key="2">
    <source>
        <dbReference type="EMBL" id="MBB4667050.1"/>
    </source>
</evidence>
<protein>
    <submittedName>
        <fullName evidence="2">Uncharacterized protein</fullName>
    </submittedName>
</protein>
<gene>
    <name evidence="2" type="ORF">BKA24_001759</name>
</gene>
<comment type="caution">
    <text evidence="2">The sequence shown here is derived from an EMBL/GenBank/DDBJ whole genome shotgun (WGS) entry which is preliminary data.</text>
</comment>
<dbReference type="EMBL" id="JACHMD010000001">
    <property type="protein sequence ID" value="MBB4667050.1"/>
    <property type="molecule type" value="Genomic_DNA"/>
</dbReference>
<dbReference type="Proteomes" id="UP000573729">
    <property type="component" value="Unassembled WGS sequence"/>
</dbReference>
<reference evidence="2 3" key="1">
    <citation type="submission" date="2020-08" db="EMBL/GenBank/DDBJ databases">
        <title>Sequencing the genomes of 1000 actinobacteria strains.</title>
        <authorList>
            <person name="Klenk H.-P."/>
        </authorList>
    </citation>
    <scope>NUCLEOTIDE SEQUENCE [LARGE SCALE GENOMIC DNA]</scope>
    <source>
        <strain evidence="2 3">DSM 24947</strain>
    </source>
</reference>
<accession>A0A7W7BQR1</accession>
<evidence type="ECO:0000313" key="3">
    <source>
        <dbReference type="Proteomes" id="UP000573729"/>
    </source>
</evidence>
<feature type="region of interest" description="Disordered" evidence="1">
    <location>
        <begin position="29"/>
        <end position="52"/>
    </location>
</feature>
<sequence>MIARALARLAARRRARAWHRARFYAVKHGRTRSTHATHPPHPDWADRFGATV</sequence>
<evidence type="ECO:0000256" key="1">
    <source>
        <dbReference type="SAM" id="MobiDB-lite"/>
    </source>
</evidence>
<name>A0A7W7BQR1_9MICO</name>
<keyword evidence="3" id="KW-1185">Reference proteome</keyword>